<feature type="transmembrane region" description="Helical" evidence="6">
    <location>
        <begin position="263"/>
        <end position="288"/>
    </location>
</feature>
<proteinExistence type="predicted"/>
<dbReference type="EMBL" id="ACKS01000014">
    <property type="protein sequence ID" value="EFA45355.1"/>
    <property type="molecule type" value="Genomic_DNA"/>
</dbReference>
<feature type="transmembrane region" description="Helical" evidence="6">
    <location>
        <begin position="20"/>
        <end position="43"/>
    </location>
</feature>
<evidence type="ECO:0000256" key="2">
    <source>
        <dbReference type="ARBA" id="ARBA00022448"/>
    </source>
</evidence>
<feature type="transmembrane region" description="Helical" evidence="6">
    <location>
        <begin position="88"/>
        <end position="109"/>
    </location>
</feature>
<feature type="transmembrane region" description="Helical" evidence="6">
    <location>
        <begin position="115"/>
        <end position="139"/>
    </location>
</feature>
<name>D1PTD1_9BACT</name>
<dbReference type="GO" id="GO:0022857">
    <property type="term" value="F:transmembrane transporter activity"/>
    <property type="evidence" value="ECO:0007669"/>
    <property type="project" value="InterPro"/>
</dbReference>
<protein>
    <submittedName>
        <fullName evidence="8">Transporter, major facilitator family protein</fullName>
    </submittedName>
</protein>
<dbReference type="InterPro" id="IPR011701">
    <property type="entry name" value="MFS"/>
</dbReference>
<feature type="transmembrane region" description="Helical" evidence="6">
    <location>
        <begin position="177"/>
        <end position="196"/>
    </location>
</feature>
<dbReference type="InterPro" id="IPR004752">
    <property type="entry name" value="AmpG_permease/AT-1"/>
</dbReference>
<comment type="subcellular location">
    <subcellularLocation>
        <location evidence="1">Membrane</location>
        <topology evidence="1">Multi-pass membrane protein</topology>
    </subcellularLocation>
</comment>
<feature type="transmembrane region" description="Helical" evidence="6">
    <location>
        <begin position="320"/>
        <end position="339"/>
    </location>
</feature>
<gene>
    <name evidence="8" type="ORF">HMPREF0645_0216</name>
</gene>
<accession>D1PTD1</accession>
<dbReference type="Proteomes" id="UP000003160">
    <property type="component" value="Unassembled WGS sequence"/>
</dbReference>
<evidence type="ECO:0000256" key="6">
    <source>
        <dbReference type="SAM" id="Phobius"/>
    </source>
</evidence>
<dbReference type="GO" id="GO:0016020">
    <property type="term" value="C:membrane"/>
    <property type="evidence" value="ECO:0007669"/>
    <property type="project" value="UniProtKB-SubCell"/>
</dbReference>
<dbReference type="CDD" id="cd17485">
    <property type="entry name" value="MFS_MFSD3"/>
    <property type="match status" value="1"/>
</dbReference>
<feature type="transmembrane region" description="Helical" evidence="6">
    <location>
        <begin position="360"/>
        <end position="378"/>
    </location>
</feature>
<evidence type="ECO:0000313" key="9">
    <source>
        <dbReference type="Proteomes" id="UP000003160"/>
    </source>
</evidence>
<dbReference type="OrthoDB" id="924673at2"/>
<feature type="transmembrane region" description="Helical" evidence="6">
    <location>
        <begin position="49"/>
        <end position="67"/>
    </location>
</feature>
<dbReference type="RefSeq" id="WP_007174565.1">
    <property type="nucleotide sequence ID" value="NZ_GG704782.1"/>
</dbReference>
<feature type="transmembrane region" description="Helical" evidence="6">
    <location>
        <begin position="230"/>
        <end position="251"/>
    </location>
</feature>
<dbReference type="HOGENOM" id="CLU_029352_4_2_10"/>
<comment type="caution">
    <text evidence="8">The sequence shown here is derived from an EMBL/GenBank/DDBJ whole genome shotgun (WGS) entry which is preliminary data.</text>
</comment>
<keyword evidence="4 6" id="KW-1133">Transmembrane helix</keyword>
<evidence type="ECO:0000256" key="1">
    <source>
        <dbReference type="ARBA" id="ARBA00004141"/>
    </source>
</evidence>
<dbReference type="PANTHER" id="PTHR12778">
    <property type="entry name" value="SOLUTE CARRIER FAMILY 33 ACETYL-COA TRANSPORTER -RELATED"/>
    <property type="match status" value="1"/>
</dbReference>
<keyword evidence="5 6" id="KW-0472">Membrane</keyword>
<evidence type="ECO:0000259" key="7">
    <source>
        <dbReference type="PROSITE" id="PS50850"/>
    </source>
</evidence>
<dbReference type="PROSITE" id="PS50850">
    <property type="entry name" value="MFS"/>
    <property type="match status" value="1"/>
</dbReference>
<dbReference type="Gene3D" id="1.20.1250.20">
    <property type="entry name" value="MFS general substrate transporter like domains"/>
    <property type="match status" value="1"/>
</dbReference>
<evidence type="ECO:0000256" key="4">
    <source>
        <dbReference type="ARBA" id="ARBA00022989"/>
    </source>
</evidence>
<feature type="transmembrane region" description="Helical" evidence="6">
    <location>
        <begin position="151"/>
        <end position="171"/>
    </location>
</feature>
<dbReference type="PANTHER" id="PTHR12778:SF10">
    <property type="entry name" value="MAJOR FACILITATOR SUPERFAMILY DOMAIN-CONTAINING PROTEIN 3"/>
    <property type="match status" value="1"/>
</dbReference>
<keyword evidence="9" id="KW-1185">Reference proteome</keyword>
<reference evidence="8 9" key="1">
    <citation type="submission" date="2009-10" db="EMBL/GenBank/DDBJ databases">
        <authorList>
            <person name="Qin X."/>
            <person name="Bachman B."/>
            <person name="Battles P."/>
            <person name="Bell A."/>
            <person name="Bess C."/>
            <person name="Bickham C."/>
            <person name="Chaboub L."/>
            <person name="Chen D."/>
            <person name="Coyle M."/>
            <person name="Deiros D.R."/>
            <person name="Dinh H."/>
            <person name="Forbes L."/>
            <person name="Fowler G."/>
            <person name="Francisco L."/>
            <person name="Fu Q."/>
            <person name="Gubbala S."/>
            <person name="Hale W."/>
            <person name="Han Y."/>
            <person name="Hemphill L."/>
            <person name="Highlander S.K."/>
            <person name="Hirani K."/>
            <person name="Hogues M."/>
            <person name="Jackson L."/>
            <person name="Jakkamsetti A."/>
            <person name="Javaid M."/>
            <person name="Jiang H."/>
            <person name="Korchina V."/>
            <person name="Kovar C."/>
            <person name="Lara F."/>
            <person name="Lee S."/>
            <person name="Mata R."/>
            <person name="Mathew T."/>
            <person name="Moen C."/>
            <person name="Morales K."/>
            <person name="Munidasa M."/>
            <person name="Nazareth L."/>
            <person name="Ngo R."/>
            <person name="Nguyen L."/>
            <person name="Okwuonu G."/>
            <person name="Ongeri F."/>
            <person name="Patil S."/>
            <person name="Petrosino J."/>
            <person name="Pham C."/>
            <person name="Pham P."/>
            <person name="Pu L.-L."/>
            <person name="Puazo M."/>
            <person name="Raj R."/>
            <person name="Reid J."/>
            <person name="Rouhana J."/>
            <person name="Saada N."/>
            <person name="Shang Y."/>
            <person name="Simmons D."/>
            <person name="Thornton R."/>
            <person name="Warren J."/>
            <person name="Weissenberger G."/>
            <person name="Zhang J."/>
            <person name="Zhang L."/>
            <person name="Zhou C."/>
            <person name="Zhu D."/>
            <person name="Muzny D."/>
            <person name="Worley K."/>
            <person name="Gibbs R."/>
        </authorList>
    </citation>
    <scope>NUCLEOTIDE SEQUENCE [LARGE SCALE GENOMIC DNA]</scope>
    <source>
        <strain evidence="8 9">DSM 17361</strain>
    </source>
</reference>
<keyword evidence="3 6" id="KW-0812">Transmembrane</keyword>
<dbReference type="SUPFAM" id="SSF103473">
    <property type="entry name" value="MFS general substrate transporter"/>
    <property type="match status" value="1"/>
</dbReference>
<organism evidence="8 9">
    <name type="scientific">Hallella bergensis DSM 17361</name>
    <dbReference type="NCBI Taxonomy" id="585502"/>
    <lineage>
        <taxon>Bacteria</taxon>
        <taxon>Pseudomonadati</taxon>
        <taxon>Bacteroidota</taxon>
        <taxon>Bacteroidia</taxon>
        <taxon>Bacteroidales</taxon>
        <taxon>Prevotellaceae</taxon>
        <taxon>Hallella</taxon>
    </lineage>
</organism>
<dbReference type="Pfam" id="PF07690">
    <property type="entry name" value="MFS_1"/>
    <property type="match status" value="1"/>
</dbReference>
<feature type="transmembrane region" description="Helical" evidence="6">
    <location>
        <begin position="295"/>
        <end position="314"/>
    </location>
</feature>
<dbReference type="InterPro" id="IPR036259">
    <property type="entry name" value="MFS_trans_sf"/>
</dbReference>
<evidence type="ECO:0000256" key="3">
    <source>
        <dbReference type="ARBA" id="ARBA00022692"/>
    </source>
</evidence>
<keyword evidence="2" id="KW-0813">Transport</keyword>
<sequence length="408" mass="45833">MSHTKFQEFSQLAGQRKYDLFTFFCLYIAQALPMTFFATALQITMRQASFSLSAIALTQLIKLPWIVKFLWAPLVDRRCTTLKGFRRCIFLCEGIYALLILAIGCMDLLSNFTVIITLIILSFVASATQDIATDALAVLSFRREEKSMVNSIQSLGSFSATLIGSGILLALLQRYGWHRVLPSLALFVVLAVIPLMRNRQLTIKERPHTRQVRLTDSFTFLGLRRNRRQIVFLLLYYAGLISVLSMVRPWMVDLGYSMKDIGLLSGIIGSSAACIATLVSGQLIYVLGRWRARRLFALLSFVTCLYFVVLAQLHPATWHVVLGIVLLWSCYGLSTVMVYTTSMDMVRPGLEGTDFTTQTVITHLSGIVFSVIAGHVAQHFGYSVFFIFSSLLALTSLVYIAFAFRKKD</sequence>
<feature type="domain" description="Major facilitator superfamily (MFS) profile" evidence="7">
    <location>
        <begin position="19"/>
        <end position="407"/>
    </location>
</feature>
<feature type="transmembrane region" description="Helical" evidence="6">
    <location>
        <begin position="384"/>
        <end position="404"/>
    </location>
</feature>
<dbReference type="eggNOG" id="COG2814">
    <property type="taxonomic scope" value="Bacteria"/>
</dbReference>
<evidence type="ECO:0000256" key="5">
    <source>
        <dbReference type="ARBA" id="ARBA00023136"/>
    </source>
</evidence>
<dbReference type="InterPro" id="IPR020846">
    <property type="entry name" value="MFS_dom"/>
</dbReference>
<evidence type="ECO:0000313" key="8">
    <source>
        <dbReference type="EMBL" id="EFA45355.1"/>
    </source>
</evidence>
<dbReference type="AlphaFoldDB" id="D1PTD1"/>